<dbReference type="STRING" id="90262.A0A1X2IZK0"/>
<dbReference type="GO" id="GO:0050661">
    <property type="term" value="F:NADP binding"/>
    <property type="evidence" value="ECO:0007669"/>
    <property type="project" value="InterPro"/>
</dbReference>
<protein>
    <recommendedName>
        <fullName evidence="8">FAD/NAD(P)-binding domain-containing protein</fullName>
    </recommendedName>
</protein>
<evidence type="ECO:0008006" key="8">
    <source>
        <dbReference type="Google" id="ProtNLM"/>
    </source>
</evidence>
<dbReference type="OrthoDB" id="66881at2759"/>
<dbReference type="Gene3D" id="3.50.50.60">
    <property type="entry name" value="FAD/NAD(P)-binding domain"/>
    <property type="match status" value="2"/>
</dbReference>
<evidence type="ECO:0000256" key="1">
    <source>
        <dbReference type="ARBA" id="ARBA00009183"/>
    </source>
</evidence>
<dbReference type="InterPro" id="IPR050346">
    <property type="entry name" value="FMO-like"/>
</dbReference>
<dbReference type="Pfam" id="PF13450">
    <property type="entry name" value="NAD_binding_8"/>
    <property type="match status" value="1"/>
</dbReference>
<keyword evidence="4" id="KW-0560">Oxidoreductase</keyword>
<evidence type="ECO:0000313" key="6">
    <source>
        <dbReference type="EMBL" id="ORZ24727.1"/>
    </source>
</evidence>
<dbReference type="GO" id="GO:0004499">
    <property type="term" value="F:N,N-dimethylaniline monooxygenase activity"/>
    <property type="evidence" value="ECO:0007669"/>
    <property type="project" value="InterPro"/>
</dbReference>
<comment type="caution">
    <text evidence="6">The sequence shown here is derived from an EMBL/GenBank/DDBJ whole genome shotgun (WGS) entry which is preliminary data.</text>
</comment>
<organism evidence="6 7">
    <name type="scientific">Absidia repens</name>
    <dbReference type="NCBI Taxonomy" id="90262"/>
    <lineage>
        <taxon>Eukaryota</taxon>
        <taxon>Fungi</taxon>
        <taxon>Fungi incertae sedis</taxon>
        <taxon>Mucoromycota</taxon>
        <taxon>Mucoromycotina</taxon>
        <taxon>Mucoromycetes</taxon>
        <taxon>Mucorales</taxon>
        <taxon>Cunninghamellaceae</taxon>
        <taxon>Absidia</taxon>
    </lineage>
</organism>
<name>A0A1X2IZK0_9FUNG</name>
<accession>A0A1X2IZK0</accession>
<keyword evidence="3" id="KW-0274">FAD</keyword>
<evidence type="ECO:0000256" key="2">
    <source>
        <dbReference type="ARBA" id="ARBA00022630"/>
    </source>
</evidence>
<dbReference type="InterPro" id="IPR020946">
    <property type="entry name" value="Flavin_mOase-like"/>
</dbReference>
<evidence type="ECO:0000256" key="4">
    <source>
        <dbReference type="ARBA" id="ARBA00023002"/>
    </source>
</evidence>
<keyword evidence="2" id="KW-0285">Flavoprotein</keyword>
<dbReference type="SUPFAM" id="SSF51905">
    <property type="entry name" value="FAD/NAD(P)-binding domain"/>
    <property type="match status" value="2"/>
</dbReference>
<gene>
    <name evidence="6" type="ORF">BCR42DRAFT_446642</name>
</gene>
<dbReference type="EMBL" id="MCGE01000002">
    <property type="protein sequence ID" value="ORZ24727.1"/>
    <property type="molecule type" value="Genomic_DNA"/>
</dbReference>
<reference evidence="6 7" key="1">
    <citation type="submission" date="2016-07" db="EMBL/GenBank/DDBJ databases">
        <title>Pervasive Adenine N6-methylation of Active Genes in Fungi.</title>
        <authorList>
            <consortium name="DOE Joint Genome Institute"/>
            <person name="Mondo S.J."/>
            <person name="Dannebaum R.O."/>
            <person name="Kuo R.C."/>
            <person name="Labutti K."/>
            <person name="Haridas S."/>
            <person name="Kuo A."/>
            <person name="Salamov A."/>
            <person name="Ahrendt S.R."/>
            <person name="Lipzen A."/>
            <person name="Sullivan W."/>
            <person name="Andreopoulos W.B."/>
            <person name="Clum A."/>
            <person name="Lindquist E."/>
            <person name="Daum C."/>
            <person name="Ramamoorthy G.K."/>
            <person name="Gryganskyi A."/>
            <person name="Culley D."/>
            <person name="Magnuson J.K."/>
            <person name="James T.Y."/>
            <person name="O'Malley M.A."/>
            <person name="Stajich J.E."/>
            <person name="Spatafora J.W."/>
            <person name="Visel A."/>
            <person name="Grigoriev I.V."/>
        </authorList>
    </citation>
    <scope>NUCLEOTIDE SEQUENCE [LARGE SCALE GENOMIC DNA]</scope>
    <source>
        <strain evidence="6 7">NRRL 1336</strain>
    </source>
</reference>
<dbReference type="InterPro" id="IPR036188">
    <property type="entry name" value="FAD/NAD-bd_sf"/>
</dbReference>
<dbReference type="PRINTS" id="PR00419">
    <property type="entry name" value="ADXRDTASE"/>
</dbReference>
<comment type="similarity">
    <text evidence="1">Belongs to the FMO family.</text>
</comment>
<evidence type="ECO:0000256" key="5">
    <source>
        <dbReference type="SAM" id="MobiDB-lite"/>
    </source>
</evidence>
<dbReference type="Proteomes" id="UP000193560">
    <property type="component" value="Unassembled WGS sequence"/>
</dbReference>
<dbReference type="AlphaFoldDB" id="A0A1X2IZK0"/>
<dbReference type="PANTHER" id="PTHR23023">
    <property type="entry name" value="DIMETHYLANILINE MONOOXYGENASE"/>
    <property type="match status" value="1"/>
</dbReference>
<feature type="compositionally biased region" description="Polar residues" evidence="5">
    <location>
        <begin position="1"/>
        <end position="15"/>
    </location>
</feature>
<feature type="region of interest" description="Disordered" evidence="5">
    <location>
        <begin position="1"/>
        <end position="27"/>
    </location>
</feature>
<evidence type="ECO:0000256" key="3">
    <source>
        <dbReference type="ARBA" id="ARBA00022827"/>
    </source>
</evidence>
<proteinExistence type="inferred from homology"/>
<dbReference type="Pfam" id="PF00743">
    <property type="entry name" value="FMO-like"/>
    <property type="match status" value="1"/>
</dbReference>
<sequence length="575" mass="64590">MTITKETSTPSNESGLHTPKGIPKSDAKPMDQVIEETLSEALEALDDPYQFEHPISRVAVIGAGPAGVAAAKALLEQGFDIQVFERHKKVGGNWLFNEPTQDMVLIPTPTEKDGDWLQRDNDAMAAASGDKGCHLPSFIRSSTPVKCTDDVNHWLRNHHQPPSACYMDLNNNTASPVLGSYDFPWPKDTPYFIHHSKIQRYYEDYVDHFGLRKYIQFNTSLDAVEKHDDGKWHLTLTQAIKDADGEHVSVTQSQSTFDAVVIATGQYQDPIVPSMNGLQEFAARFPKKLMHSKQFTRTDQFKNKNVLVVGGRVSAVDVSRLISVGANQVYLSYRGPFTTNIFLTDLVRTAIPDNVIHKPGVEGFWSKDADSGKTSVDGTITFTDGSTLDDIDVIVFATGYKSKHSYFGTSRLWISEDKEGAHFIPKENAPLVVMNDKKVHNTYKDIFLISDPTLAFAGAPRHITTTPFFDYQAQTIGRVWSQHACLPSQTKMTTFSLKHTPPCAVYRMDYEAERLKSQILVPWLNFHAKKLVPDLHLHTLEIPSESLESVWIESVDIWKESIRRQQKELALAQQE</sequence>
<dbReference type="GO" id="GO:0050660">
    <property type="term" value="F:flavin adenine dinucleotide binding"/>
    <property type="evidence" value="ECO:0007669"/>
    <property type="project" value="InterPro"/>
</dbReference>
<evidence type="ECO:0000313" key="7">
    <source>
        <dbReference type="Proteomes" id="UP000193560"/>
    </source>
</evidence>
<keyword evidence="7" id="KW-1185">Reference proteome</keyword>